<dbReference type="GO" id="GO:0015074">
    <property type="term" value="P:DNA integration"/>
    <property type="evidence" value="ECO:0007669"/>
    <property type="project" value="InterPro"/>
</dbReference>
<dbReference type="InterPro" id="IPR013762">
    <property type="entry name" value="Integrase-like_cat_sf"/>
</dbReference>
<evidence type="ECO:0000313" key="3">
    <source>
        <dbReference type="Proteomes" id="UP000605992"/>
    </source>
</evidence>
<dbReference type="InterPro" id="IPR011010">
    <property type="entry name" value="DNA_brk_join_enz"/>
</dbReference>
<evidence type="ECO:0000256" key="1">
    <source>
        <dbReference type="ARBA" id="ARBA00023172"/>
    </source>
</evidence>
<name>A0A8J3VE28_9ACTN</name>
<dbReference type="EMBL" id="BOOR01000034">
    <property type="protein sequence ID" value="GII56250.1"/>
    <property type="molecule type" value="Genomic_DNA"/>
</dbReference>
<reference evidence="2" key="1">
    <citation type="submission" date="2021-01" db="EMBL/GenBank/DDBJ databases">
        <title>Whole genome shotgun sequence of Planotetraspora thailandica NBRC 104271.</title>
        <authorList>
            <person name="Komaki H."/>
            <person name="Tamura T."/>
        </authorList>
    </citation>
    <scope>NUCLEOTIDE SEQUENCE</scope>
    <source>
        <strain evidence="2">NBRC 104271</strain>
    </source>
</reference>
<proteinExistence type="predicted"/>
<dbReference type="GO" id="GO:0003677">
    <property type="term" value="F:DNA binding"/>
    <property type="evidence" value="ECO:0007669"/>
    <property type="project" value="InterPro"/>
</dbReference>
<dbReference type="SUPFAM" id="SSF56349">
    <property type="entry name" value="DNA breaking-rejoining enzymes"/>
    <property type="match status" value="1"/>
</dbReference>
<evidence type="ECO:0000313" key="2">
    <source>
        <dbReference type="EMBL" id="GII56250.1"/>
    </source>
</evidence>
<keyword evidence="3" id="KW-1185">Reference proteome</keyword>
<organism evidence="2 3">
    <name type="scientific">Planotetraspora thailandica</name>
    <dbReference type="NCBI Taxonomy" id="487172"/>
    <lineage>
        <taxon>Bacteria</taxon>
        <taxon>Bacillati</taxon>
        <taxon>Actinomycetota</taxon>
        <taxon>Actinomycetes</taxon>
        <taxon>Streptosporangiales</taxon>
        <taxon>Streptosporangiaceae</taxon>
        <taxon>Planotetraspora</taxon>
    </lineage>
</organism>
<keyword evidence="1" id="KW-0233">DNA recombination</keyword>
<gene>
    <name evidence="2" type="ORF">Pth03_46390</name>
</gene>
<sequence length="86" mass="10067">MCHTLVFATPNRRAAHREYLYERQWRLALERAGIEVPPAEDEQRRSYRENGMHALRHFYASVLLDGGESIKELSEYLGHHDPGFTL</sequence>
<accession>A0A8J3VE28</accession>
<evidence type="ECO:0008006" key="4">
    <source>
        <dbReference type="Google" id="ProtNLM"/>
    </source>
</evidence>
<dbReference type="Gene3D" id="1.10.443.10">
    <property type="entry name" value="Intergrase catalytic core"/>
    <property type="match status" value="1"/>
</dbReference>
<dbReference type="AlphaFoldDB" id="A0A8J3VE28"/>
<comment type="caution">
    <text evidence="2">The sequence shown here is derived from an EMBL/GenBank/DDBJ whole genome shotgun (WGS) entry which is preliminary data.</text>
</comment>
<dbReference type="GO" id="GO:0006310">
    <property type="term" value="P:DNA recombination"/>
    <property type="evidence" value="ECO:0007669"/>
    <property type="project" value="UniProtKB-KW"/>
</dbReference>
<protein>
    <recommendedName>
        <fullName evidence="4">Tyr recombinase domain-containing protein</fullName>
    </recommendedName>
</protein>
<dbReference type="Proteomes" id="UP000605992">
    <property type="component" value="Unassembled WGS sequence"/>
</dbReference>